<dbReference type="InterPro" id="IPR018060">
    <property type="entry name" value="HTH_AraC"/>
</dbReference>
<feature type="transmembrane region" description="Helical" evidence="5">
    <location>
        <begin position="144"/>
        <end position="167"/>
    </location>
</feature>
<evidence type="ECO:0000256" key="3">
    <source>
        <dbReference type="ARBA" id="ARBA00023163"/>
    </source>
</evidence>
<accession>A0ABV2PY34</accession>
<dbReference type="PROSITE" id="PS01124">
    <property type="entry name" value="HTH_ARAC_FAMILY_2"/>
    <property type="match status" value="1"/>
</dbReference>
<keyword evidence="3" id="KW-0804">Transcription</keyword>
<protein>
    <submittedName>
        <fullName evidence="7">AraC-like DNA-binding protein</fullName>
    </submittedName>
</protein>
<keyword evidence="1" id="KW-0805">Transcription regulation</keyword>
<evidence type="ECO:0000256" key="4">
    <source>
        <dbReference type="SAM" id="MobiDB-lite"/>
    </source>
</evidence>
<sequence length="392" mass="43695">MPSQVIPNQAYAFWVFVYIAAAVQAALLALALWRRPVNTGANRVLAVWVALTGMDLLVKAVYWNSLSPEWFRAYRFVALFPFLYGSLFYVYARALIEARGFRLRDGVHLLGFGVMLALNAHVLLLSDQQMQALSARWVAGEKTIGSWFDVPLFVYSLSYVAAALMRVHRYRRRLRERRSDADRLSLRWIDVMAACQVVIWVIATTQWLATLPGIDYRLLFGAVAAWVCVVGWLSLNQPPVASEPAAVGGEAAPPDTTDSDDARFPAVEARLAQLMDGDEALYREPALTIGQVAKRSGYPEYLVSAVINRRFGGTFWDYINRLRVEAVRAHLADRGDARTILDIAYDCGFTSKSTFNAAFKRQVGETPSSYRKVAASQPTTVMPAAADDAARR</sequence>
<keyword evidence="5" id="KW-1133">Transmembrane helix</keyword>
<dbReference type="Proteomes" id="UP001549251">
    <property type="component" value="Unassembled WGS sequence"/>
</dbReference>
<feature type="transmembrane region" description="Helical" evidence="5">
    <location>
        <begin position="188"/>
        <end position="210"/>
    </location>
</feature>
<dbReference type="PROSITE" id="PS00041">
    <property type="entry name" value="HTH_ARAC_FAMILY_1"/>
    <property type="match status" value="1"/>
</dbReference>
<feature type="transmembrane region" description="Helical" evidence="5">
    <location>
        <begin position="106"/>
        <end position="124"/>
    </location>
</feature>
<feature type="transmembrane region" description="Helical" evidence="5">
    <location>
        <begin position="12"/>
        <end position="33"/>
    </location>
</feature>
<evidence type="ECO:0000256" key="2">
    <source>
        <dbReference type="ARBA" id="ARBA00023125"/>
    </source>
</evidence>
<dbReference type="InterPro" id="IPR020449">
    <property type="entry name" value="Tscrpt_reg_AraC-type_HTH"/>
</dbReference>
<keyword evidence="8" id="KW-1185">Reference proteome</keyword>
<evidence type="ECO:0000313" key="7">
    <source>
        <dbReference type="EMBL" id="MET4569954.1"/>
    </source>
</evidence>
<dbReference type="PRINTS" id="PR00032">
    <property type="entry name" value="HTHARAC"/>
</dbReference>
<feature type="transmembrane region" description="Helical" evidence="5">
    <location>
        <begin position="45"/>
        <end position="62"/>
    </location>
</feature>
<dbReference type="SUPFAM" id="SSF46689">
    <property type="entry name" value="Homeodomain-like"/>
    <property type="match status" value="1"/>
</dbReference>
<feature type="region of interest" description="Disordered" evidence="4">
    <location>
        <begin position="370"/>
        <end position="392"/>
    </location>
</feature>
<evidence type="ECO:0000313" key="8">
    <source>
        <dbReference type="Proteomes" id="UP001549251"/>
    </source>
</evidence>
<dbReference type="InterPro" id="IPR018062">
    <property type="entry name" value="HTH_AraC-typ_CS"/>
</dbReference>
<reference evidence="7 8" key="1">
    <citation type="submission" date="2024-06" db="EMBL/GenBank/DDBJ databases">
        <title>Sorghum-associated microbial communities from plants grown in Nebraska, USA.</title>
        <authorList>
            <person name="Schachtman D."/>
        </authorList>
    </citation>
    <scope>NUCLEOTIDE SEQUENCE [LARGE SCALE GENOMIC DNA]</scope>
    <source>
        <strain evidence="7 8">1757</strain>
    </source>
</reference>
<dbReference type="PANTHER" id="PTHR43280:SF29">
    <property type="entry name" value="ARAC-FAMILY TRANSCRIPTIONAL REGULATOR"/>
    <property type="match status" value="1"/>
</dbReference>
<comment type="caution">
    <text evidence="7">The sequence shown here is derived from an EMBL/GenBank/DDBJ whole genome shotgun (WGS) entry which is preliminary data.</text>
</comment>
<feature type="transmembrane region" description="Helical" evidence="5">
    <location>
        <begin position="74"/>
        <end position="94"/>
    </location>
</feature>
<dbReference type="RefSeq" id="WP_354550185.1">
    <property type="nucleotide sequence ID" value="NZ_JBEPSD010000002.1"/>
</dbReference>
<keyword evidence="5" id="KW-0472">Membrane</keyword>
<keyword evidence="5" id="KW-0812">Transmembrane</keyword>
<evidence type="ECO:0000259" key="6">
    <source>
        <dbReference type="PROSITE" id="PS01124"/>
    </source>
</evidence>
<keyword evidence="2" id="KW-0238">DNA-binding</keyword>
<dbReference type="Pfam" id="PF12833">
    <property type="entry name" value="HTH_18"/>
    <property type="match status" value="1"/>
</dbReference>
<dbReference type="Gene3D" id="1.10.10.60">
    <property type="entry name" value="Homeodomain-like"/>
    <property type="match status" value="1"/>
</dbReference>
<organism evidence="7 8">
    <name type="scientific">Rhodanobacter soli</name>
    <dbReference type="NCBI Taxonomy" id="590609"/>
    <lineage>
        <taxon>Bacteria</taxon>
        <taxon>Pseudomonadati</taxon>
        <taxon>Pseudomonadota</taxon>
        <taxon>Gammaproteobacteria</taxon>
        <taxon>Lysobacterales</taxon>
        <taxon>Rhodanobacteraceae</taxon>
        <taxon>Rhodanobacter</taxon>
    </lineage>
</organism>
<gene>
    <name evidence="7" type="ORF">ABIE04_002315</name>
</gene>
<dbReference type="SMART" id="SM00342">
    <property type="entry name" value="HTH_ARAC"/>
    <property type="match status" value="1"/>
</dbReference>
<dbReference type="EMBL" id="JBEPSD010000002">
    <property type="protein sequence ID" value="MET4569954.1"/>
    <property type="molecule type" value="Genomic_DNA"/>
</dbReference>
<proteinExistence type="predicted"/>
<evidence type="ECO:0000256" key="1">
    <source>
        <dbReference type="ARBA" id="ARBA00023015"/>
    </source>
</evidence>
<feature type="domain" description="HTH araC/xylS-type" evidence="6">
    <location>
        <begin position="269"/>
        <end position="373"/>
    </location>
</feature>
<dbReference type="PANTHER" id="PTHR43280">
    <property type="entry name" value="ARAC-FAMILY TRANSCRIPTIONAL REGULATOR"/>
    <property type="match status" value="1"/>
</dbReference>
<dbReference type="InterPro" id="IPR009057">
    <property type="entry name" value="Homeodomain-like_sf"/>
</dbReference>
<name>A0ABV2PY34_9GAMM</name>
<evidence type="ECO:0000256" key="5">
    <source>
        <dbReference type="SAM" id="Phobius"/>
    </source>
</evidence>